<evidence type="ECO:0000313" key="1">
    <source>
        <dbReference type="EMBL" id="OWK34527.1"/>
    </source>
</evidence>
<comment type="caution">
    <text evidence="1">The sequence shown here is derived from an EMBL/GenBank/DDBJ whole genome shotgun (WGS) entry which is preliminary data.</text>
</comment>
<organism evidence="1 2">
    <name type="scientific">Fimbriiglobus ruber</name>
    <dbReference type="NCBI Taxonomy" id="1908690"/>
    <lineage>
        <taxon>Bacteria</taxon>
        <taxon>Pseudomonadati</taxon>
        <taxon>Planctomycetota</taxon>
        <taxon>Planctomycetia</taxon>
        <taxon>Gemmatales</taxon>
        <taxon>Gemmataceae</taxon>
        <taxon>Fimbriiglobus</taxon>
    </lineage>
</organism>
<reference evidence="2" key="1">
    <citation type="submission" date="2017-06" db="EMBL/GenBank/DDBJ databases">
        <title>Genome analysis of Fimbriiglobus ruber SP5, the first member of the order Planctomycetales with confirmed chitinolytic capability.</title>
        <authorList>
            <person name="Ravin N.V."/>
            <person name="Rakitin A.L."/>
            <person name="Ivanova A.A."/>
            <person name="Beletsky A.V."/>
            <person name="Kulichevskaya I.S."/>
            <person name="Mardanov A.V."/>
            <person name="Dedysh S.N."/>
        </authorList>
    </citation>
    <scope>NUCLEOTIDE SEQUENCE [LARGE SCALE GENOMIC DNA]</scope>
    <source>
        <strain evidence="2">SP5</strain>
    </source>
</reference>
<name>A0A225DEI0_9BACT</name>
<gene>
    <name evidence="1" type="ORF">FRUB_10498</name>
</gene>
<sequence length="40" mass="4367">MSRVTVTVGVHRVRRRARSSELAGDVGRGVEVLGLFDLNT</sequence>
<dbReference type="Proteomes" id="UP000214646">
    <property type="component" value="Unassembled WGS sequence"/>
</dbReference>
<dbReference type="AlphaFoldDB" id="A0A225DEI0"/>
<evidence type="ECO:0000313" key="2">
    <source>
        <dbReference type="Proteomes" id="UP000214646"/>
    </source>
</evidence>
<protein>
    <submittedName>
        <fullName evidence="1">Uncharacterized protein</fullName>
    </submittedName>
</protein>
<proteinExistence type="predicted"/>
<keyword evidence="2" id="KW-1185">Reference proteome</keyword>
<dbReference type="EMBL" id="NIDE01000020">
    <property type="protein sequence ID" value="OWK34527.1"/>
    <property type="molecule type" value="Genomic_DNA"/>
</dbReference>
<accession>A0A225DEI0</accession>